<comment type="function">
    <text evidence="10">Pyrophosphatase that catalyzes the hydrolysis of nucleoside triphosphates to their monophosphate derivatives, with a high preference for the non-canonical purine nucleotides XTP (xanthosine triphosphate), dITP (deoxyinosine triphosphate) and ITP. Seems to function as a house-cleaning enzyme that removes non-canonical purine nucleotides from the nucleotide pool, thus preventing their incorporation into DNA/RNA and avoiding chromosomal lesions.</text>
</comment>
<dbReference type="InterPro" id="IPR020922">
    <property type="entry name" value="dITP/XTP_pyrophosphatase"/>
</dbReference>
<comment type="catalytic activity">
    <reaction evidence="9 10">
        <text>XTP + H2O = XMP + diphosphate + H(+)</text>
        <dbReference type="Rhea" id="RHEA:28610"/>
        <dbReference type="ChEBI" id="CHEBI:15377"/>
        <dbReference type="ChEBI" id="CHEBI:15378"/>
        <dbReference type="ChEBI" id="CHEBI:33019"/>
        <dbReference type="ChEBI" id="CHEBI:57464"/>
        <dbReference type="ChEBI" id="CHEBI:61314"/>
        <dbReference type="EC" id="3.6.1.66"/>
    </reaction>
</comment>
<feature type="active site" description="Proton acceptor" evidence="10">
    <location>
        <position position="69"/>
    </location>
</feature>
<dbReference type="GO" id="GO:0009146">
    <property type="term" value="P:purine nucleoside triphosphate catabolic process"/>
    <property type="evidence" value="ECO:0007669"/>
    <property type="project" value="UniProtKB-UniRule"/>
</dbReference>
<comment type="similarity">
    <text evidence="1 10 11">Belongs to the HAM1 NTPase family.</text>
</comment>
<sequence>MKLVVATRNPGKIREFRALLEGLGYEILSMDHYPSIPPAEEKGETFEENALEKARAAARFTGEMALADDSGLEVDALGGAPGVRSARFGGEDLSDAQRNRLLLERLKGVPMEERRARFRCVIALVTPRGEEYVVEGVCEGCIAMEPKGRHGFGYDPIFYLPSYGRTMAQIPPEEKNKISHRARALAKIRVILEKLAGGGS</sequence>
<keyword evidence="3 10" id="KW-0479">Metal-binding</keyword>
<evidence type="ECO:0000256" key="1">
    <source>
        <dbReference type="ARBA" id="ARBA00008023"/>
    </source>
</evidence>
<dbReference type="GO" id="GO:0035870">
    <property type="term" value="F:dITP diphosphatase activity"/>
    <property type="evidence" value="ECO:0007669"/>
    <property type="project" value="UniProtKB-UniRule"/>
</dbReference>
<dbReference type="InterPro" id="IPR029001">
    <property type="entry name" value="ITPase-like_fam"/>
</dbReference>
<evidence type="ECO:0000256" key="2">
    <source>
        <dbReference type="ARBA" id="ARBA00011738"/>
    </source>
</evidence>
<evidence type="ECO:0000256" key="3">
    <source>
        <dbReference type="ARBA" id="ARBA00022723"/>
    </source>
</evidence>
<feature type="binding site" evidence="10">
    <location>
        <position position="175"/>
    </location>
    <ligand>
        <name>substrate</name>
    </ligand>
</feature>
<feature type="binding site" evidence="10">
    <location>
        <position position="70"/>
    </location>
    <ligand>
        <name>substrate</name>
    </ligand>
</feature>
<organism evidence="12">
    <name type="scientific">Thermosulfidibacter takaii</name>
    <dbReference type="NCBI Taxonomy" id="412593"/>
    <lineage>
        <taxon>Bacteria</taxon>
        <taxon>Pseudomonadati</taxon>
        <taxon>Thermosulfidibacterota</taxon>
        <taxon>Thermosulfidibacteria</taxon>
        <taxon>Thermosulfidibacterales</taxon>
        <taxon>Thermosulfidibacteraceae</taxon>
    </lineage>
</organism>
<feature type="binding site" evidence="10">
    <location>
        <position position="40"/>
    </location>
    <ligand>
        <name>Mg(2+)</name>
        <dbReference type="ChEBI" id="CHEBI:18420"/>
    </ligand>
</feature>
<comment type="cofactor">
    <cofactor evidence="10">
        <name>Mg(2+)</name>
        <dbReference type="ChEBI" id="CHEBI:18420"/>
    </cofactor>
    <text evidence="10">Binds 1 Mg(2+) ion per subunit.</text>
</comment>
<dbReference type="GO" id="GO:0000166">
    <property type="term" value="F:nucleotide binding"/>
    <property type="evidence" value="ECO:0007669"/>
    <property type="project" value="UniProtKB-KW"/>
</dbReference>
<comment type="caution">
    <text evidence="12">The sequence shown here is derived from an EMBL/GenBank/DDBJ whole genome shotgun (WGS) entry which is preliminary data.</text>
</comment>
<keyword evidence="6 10" id="KW-0460">Magnesium</keyword>
<keyword evidence="4 10" id="KW-0547">Nucleotide-binding</keyword>
<dbReference type="Pfam" id="PF01725">
    <property type="entry name" value="Ham1p_like"/>
    <property type="match status" value="1"/>
</dbReference>
<feature type="binding site" evidence="10">
    <location>
        <begin position="180"/>
        <end position="181"/>
    </location>
    <ligand>
        <name>substrate</name>
    </ligand>
</feature>
<feature type="binding site" evidence="10">
    <location>
        <begin position="7"/>
        <end position="12"/>
    </location>
    <ligand>
        <name>substrate</name>
    </ligand>
</feature>
<keyword evidence="7 10" id="KW-0546">Nucleotide metabolism</keyword>
<dbReference type="GO" id="GO:0036220">
    <property type="term" value="F:ITP diphosphatase activity"/>
    <property type="evidence" value="ECO:0007669"/>
    <property type="project" value="UniProtKB-UniRule"/>
</dbReference>
<evidence type="ECO:0000256" key="7">
    <source>
        <dbReference type="ARBA" id="ARBA00023080"/>
    </source>
</evidence>
<dbReference type="NCBIfam" id="TIGR00042">
    <property type="entry name" value="RdgB/HAM1 family non-canonical purine NTP pyrophosphatase"/>
    <property type="match status" value="1"/>
</dbReference>
<comment type="catalytic activity">
    <reaction evidence="8 10">
        <text>dITP + H2O = dIMP + diphosphate + H(+)</text>
        <dbReference type="Rhea" id="RHEA:28342"/>
        <dbReference type="ChEBI" id="CHEBI:15377"/>
        <dbReference type="ChEBI" id="CHEBI:15378"/>
        <dbReference type="ChEBI" id="CHEBI:33019"/>
        <dbReference type="ChEBI" id="CHEBI:61194"/>
        <dbReference type="ChEBI" id="CHEBI:61382"/>
        <dbReference type="EC" id="3.6.1.66"/>
    </reaction>
</comment>
<dbReference type="AlphaFoldDB" id="A0A7C0U6V9"/>
<comment type="catalytic activity">
    <reaction evidence="10">
        <text>ITP + H2O = IMP + diphosphate + H(+)</text>
        <dbReference type="Rhea" id="RHEA:29399"/>
        <dbReference type="ChEBI" id="CHEBI:15377"/>
        <dbReference type="ChEBI" id="CHEBI:15378"/>
        <dbReference type="ChEBI" id="CHEBI:33019"/>
        <dbReference type="ChEBI" id="CHEBI:58053"/>
        <dbReference type="ChEBI" id="CHEBI:61402"/>
        <dbReference type="EC" id="3.6.1.66"/>
    </reaction>
</comment>
<dbReference type="HAMAP" id="MF_01405">
    <property type="entry name" value="Non_canon_purine_NTPase"/>
    <property type="match status" value="1"/>
</dbReference>
<dbReference type="EC" id="3.6.1.66" evidence="10"/>
<dbReference type="EMBL" id="DQWS01000163">
    <property type="protein sequence ID" value="HDD53281.1"/>
    <property type="molecule type" value="Genomic_DNA"/>
</dbReference>
<dbReference type="FunFam" id="3.90.950.10:FF:000001">
    <property type="entry name" value="dITP/XTP pyrophosphatase"/>
    <property type="match status" value="1"/>
</dbReference>
<accession>A0A7C0U6V9</accession>
<evidence type="ECO:0000256" key="10">
    <source>
        <dbReference type="HAMAP-Rule" id="MF_01405"/>
    </source>
</evidence>
<keyword evidence="5 10" id="KW-0378">Hydrolase</keyword>
<comment type="subunit">
    <text evidence="2 10">Homodimer.</text>
</comment>
<dbReference type="InterPro" id="IPR002637">
    <property type="entry name" value="RdgB/HAM1"/>
</dbReference>
<feature type="binding site" evidence="10">
    <location>
        <begin position="152"/>
        <end position="155"/>
    </location>
    <ligand>
        <name>substrate</name>
    </ligand>
</feature>
<feature type="binding site" evidence="10">
    <location>
        <position position="69"/>
    </location>
    <ligand>
        <name>Mg(2+)</name>
        <dbReference type="ChEBI" id="CHEBI:18420"/>
    </ligand>
</feature>
<gene>
    <name evidence="12" type="ORF">ENF32_04355</name>
</gene>
<dbReference type="GO" id="GO:0017111">
    <property type="term" value="F:ribonucleoside triphosphate phosphatase activity"/>
    <property type="evidence" value="ECO:0007669"/>
    <property type="project" value="InterPro"/>
</dbReference>
<dbReference type="CDD" id="cd00515">
    <property type="entry name" value="HAM1"/>
    <property type="match status" value="1"/>
</dbReference>
<evidence type="ECO:0000256" key="11">
    <source>
        <dbReference type="RuleBase" id="RU003781"/>
    </source>
</evidence>
<evidence type="ECO:0000256" key="5">
    <source>
        <dbReference type="ARBA" id="ARBA00022801"/>
    </source>
</evidence>
<evidence type="ECO:0000256" key="8">
    <source>
        <dbReference type="ARBA" id="ARBA00051875"/>
    </source>
</evidence>
<name>A0A7C0U6V9_9BACT</name>
<dbReference type="PANTHER" id="PTHR11067">
    <property type="entry name" value="INOSINE TRIPHOSPHATE PYROPHOSPHATASE/HAM1 PROTEIN"/>
    <property type="match status" value="1"/>
</dbReference>
<evidence type="ECO:0000313" key="12">
    <source>
        <dbReference type="EMBL" id="HDD53281.1"/>
    </source>
</evidence>
<proteinExistence type="inferred from homology"/>
<dbReference type="Proteomes" id="UP000885690">
    <property type="component" value="Unassembled WGS sequence"/>
</dbReference>
<evidence type="ECO:0000256" key="6">
    <source>
        <dbReference type="ARBA" id="ARBA00022842"/>
    </source>
</evidence>
<dbReference type="GO" id="GO:0036222">
    <property type="term" value="F:XTP diphosphatase activity"/>
    <property type="evidence" value="ECO:0007669"/>
    <property type="project" value="UniProtKB-UniRule"/>
</dbReference>
<protein>
    <recommendedName>
        <fullName evidence="10">dITP/XTP pyrophosphatase</fullName>
        <ecNumber evidence="10">3.6.1.66</ecNumber>
    </recommendedName>
    <alternativeName>
        <fullName evidence="10">Non-canonical purine NTP pyrophosphatase</fullName>
    </alternativeName>
    <alternativeName>
        <fullName evidence="10">Non-standard purine NTP pyrophosphatase</fullName>
    </alternativeName>
    <alternativeName>
        <fullName evidence="10">Nucleoside-triphosphate diphosphatase</fullName>
    </alternativeName>
    <alternativeName>
        <fullName evidence="10">Nucleoside-triphosphate pyrophosphatase</fullName>
        <shortName evidence="10">NTPase</shortName>
    </alternativeName>
</protein>
<dbReference type="GO" id="GO:0009117">
    <property type="term" value="P:nucleotide metabolic process"/>
    <property type="evidence" value="ECO:0007669"/>
    <property type="project" value="UniProtKB-KW"/>
</dbReference>
<evidence type="ECO:0000256" key="9">
    <source>
        <dbReference type="ARBA" id="ARBA00052017"/>
    </source>
</evidence>
<dbReference type="GO" id="GO:0005829">
    <property type="term" value="C:cytosol"/>
    <property type="evidence" value="ECO:0007669"/>
    <property type="project" value="TreeGrafter"/>
</dbReference>
<dbReference type="PANTHER" id="PTHR11067:SF9">
    <property type="entry name" value="INOSINE TRIPHOSPHATE PYROPHOSPHATASE"/>
    <property type="match status" value="1"/>
</dbReference>
<dbReference type="NCBIfam" id="NF011397">
    <property type="entry name" value="PRK14822.1"/>
    <property type="match status" value="1"/>
</dbReference>
<evidence type="ECO:0000256" key="4">
    <source>
        <dbReference type="ARBA" id="ARBA00022741"/>
    </source>
</evidence>
<dbReference type="SUPFAM" id="SSF52972">
    <property type="entry name" value="ITPase-like"/>
    <property type="match status" value="1"/>
</dbReference>
<dbReference type="GO" id="GO:0046872">
    <property type="term" value="F:metal ion binding"/>
    <property type="evidence" value="ECO:0007669"/>
    <property type="project" value="UniProtKB-KW"/>
</dbReference>
<reference evidence="12" key="1">
    <citation type="journal article" date="2020" name="mSystems">
        <title>Genome- and Community-Level Interaction Insights into Carbon Utilization and Element Cycling Functions of Hydrothermarchaeota in Hydrothermal Sediment.</title>
        <authorList>
            <person name="Zhou Z."/>
            <person name="Liu Y."/>
            <person name="Xu W."/>
            <person name="Pan J."/>
            <person name="Luo Z.H."/>
            <person name="Li M."/>
        </authorList>
    </citation>
    <scope>NUCLEOTIDE SEQUENCE [LARGE SCALE GENOMIC DNA]</scope>
    <source>
        <strain evidence="12">HyVt-115</strain>
    </source>
</reference>
<dbReference type="Gene3D" id="3.90.950.10">
    <property type="match status" value="1"/>
</dbReference>